<dbReference type="GO" id="GO:0005643">
    <property type="term" value="C:nuclear pore"/>
    <property type="evidence" value="ECO:0007669"/>
    <property type="project" value="TreeGrafter"/>
</dbReference>
<feature type="domain" description="NUP160 middle TPR" evidence="2">
    <location>
        <begin position="249"/>
        <end position="323"/>
    </location>
</feature>
<dbReference type="KEGG" id="vcn:VOLCADRAFT_95953"/>
<dbReference type="Proteomes" id="UP000001058">
    <property type="component" value="Unassembled WGS sequence"/>
</dbReference>
<dbReference type="InterPro" id="IPR056535">
    <property type="entry name" value="TPR_NUP160_M"/>
</dbReference>
<dbReference type="STRING" id="3068.D8U8T9"/>
<dbReference type="Pfam" id="PF23354">
    <property type="entry name" value="TPR_NUP160_120_M"/>
    <property type="match status" value="2"/>
</dbReference>
<gene>
    <name evidence="3" type="ORF">VOLCADRAFT_95953</name>
</gene>
<dbReference type="PANTHER" id="PTHR21286">
    <property type="entry name" value="NUCLEAR PORE COMPLEX PROTEIN NUP160"/>
    <property type="match status" value="1"/>
</dbReference>
<feature type="region of interest" description="Disordered" evidence="1">
    <location>
        <begin position="463"/>
        <end position="489"/>
    </location>
</feature>
<dbReference type="eggNOG" id="KOG4521">
    <property type="taxonomic scope" value="Eukaryota"/>
</dbReference>
<dbReference type="RefSeq" id="XP_002955051.1">
    <property type="nucleotide sequence ID" value="XM_002955005.1"/>
</dbReference>
<accession>D8U8T9</accession>
<dbReference type="AlphaFoldDB" id="D8U8T9"/>
<proteinExistence type="predicted"/>
<dbReference type="GO" id="GO:0017056">
    <property type="term" value="F:structural constituent of nuclear pore"/>
    <property type="evidence" value="ECO:0007669"/>
    <property type="project" value="TreeGrafter"/>
</dbReference>
<keyword evidence="4" id="KW-1185">Reference proteome</keyword>
<evidence type="ECO:0000313" key="3">
    <source>
        <dbReference type="EMBL" id="EFJ43805.1"/>
    </source>
</evidence>
<evidence type="ECO:0000313" key="4">
    <source>
        <dbReference type="Proteomes" id="UP000001058"/>
    </source>
</evidence>
<dbReference type="PANTHER" id="PTHR21286:SF0">
    <property type="entry name" value="NUCLEAR PORE COMPLEX PROTEIN NUP160"/>
    <property type="match status" value="1"/>
</dbReference>
<feature type="non-terminal residue" evidence="3">
    <location>
        <position position="1"/>
    </location>
</feature>
<protein>
    <recommendedName>
        <fullName evidence="2">NUP160 middle TPR domain-containing protein</fullName>
    </recommendedName>
</protein>
<evidence type="ECO:0000256" key="1">
    <source>
        <dbReference type="SAM" id="MobiDB-lite"/>
    </source>
</evidence>
<dbReference type="OrthoDB" id="514940at2759"/>
<dbReference type="InterPro" id="IPR021717">
    <property type="entry name" value="Nucleoporin_Nup160"/>
</dbReference>
<name>D8U8T9_VOLCA</name>
<dbReference type="InParanoid" id="D8U8T9"/>
<sequence>TRLDLLDGAEPAGLLFTLYLQYGDKPGASLAARVLQLGYQLFQVREYGCLAELAALAGATGGSEAGPQFLRGLGITCALALDRQLGRDVVAVTERGVGAGVAAAGSRRAERISEAAGCFFRAAASLASDAGETLRTILGDLRVELAGGIKQHLTQHKGPASTAAGPQSSQQQQRREVAMLQLQFCEAVMQLFERERAPEGAVIFAEAALEHLRTAYGPAVAPAAASAAAVAVVDPSAPLLPGEDRLLQEAAVATAAERGAREARLWSNIYYYCVEMRQYDKAYGALLANPLHEARLQNLRHLVHALAQEGQLQTLCTLPFAGVAVLSVPHVSKAKASVRASGSGMQSEPVLGGPGSGPGSYRTVSLLSEVLDMLHRRAHNSDLSERPQPYQVLYDFLVCRGDFKGAARAMSAYAWRLRAEAPSTAAAVAEALRAYDDAINCLSLLDAKDAWLDLTDPWLENLAPHNRTQPPVAARPSSGPSATADAASPASATVAAAPAASADNALPFAVAGPGGNNGSGLGARMGRAAASRGVQAGENAAPVATLQSLERERTMLHYCAMVAARVAGLEPMRQWDNEDAILRQLLLMGRYEGALALVAGCYGGQGSDAWAKALEAVVSALAAHCTRLQLQDGGETGCAAGSFHVPNEGVPTGGPPLPPTDLFTEDPDGGDSASGLGAASAAAVAATLGGRAAPLWAKLRQLLMQVAEADAAAEQYGGGIRVAWLLRDAAAEAVLRTDPRADLPQWLLDMFLAEPGSGMAAAPSSMGSWACGPAFLLSLYLRHDRLVAAVEMVTSQANSAVLNCWFQPRMLLSFFPISNPLAMVRNHLALYYAAPQLELLHTKLTIAQQLGQERSVALLEQLNAAVATHLELVGTDTEGLQEALRIEGGGGSGGGDGFGALEPRGGLPLLLPGLSPRASPAIGAASPMFGLAVVRHVLHTKDGVKHGTSPPSSKDRCLYDSTRCACDMVVLPLVAQGLRFHRRKFSPMTSRLVTSTKPGWKA</sequence>
<evidence type="ECO:0000259" key="2">
    <source>
        <dbReference type="Pfam" id="PF23354"/>
    </source>
</evidence>
<feature type="compositionally biased region" description="Low complexity" evidence="1">
    <location>
        <begin position="476"/>
        <end position="489"/>
    </location>
</feature>
<feature type="domain" description="NUP160 middle TPR" evidence="2">
    <location>
        <begin position="363"/>
        <end position="444"/>
    </location>
</feature>
<reference evidence="3 4" key="1">
    <citation type="journal article" date="2010" name="Science">
        <title>Genomic analysis of organismal complexity in the multicellular green alga Volvox carteri.</title>
        <authorList>
            <person name="Prochnik S.E."/>
            <person name="Umen J."/>
            <person name="Nedelcu A.M."/>
            <person name="Hallmann A."/>
            <person name="Miller S.M."/>
            <person name="Nishii I."/>
            <person name="Ferris P."/>
            <person name="Kuo A."/>
            <person name="Mitros T."/>
            <person name="Fritz-Laylin L.K."/>
            <person name="Hellsten U."/>
            <person name="Chapman J."/>
            <person name="Simakov O."/>
            <person name="Rensing S.A."/>
            <person name="Terry A."/>
            <person name="Pangilinan J."/>
            <person name="Kapitonov V."/>
            <person name="Jurka J."/>
            <person name="Salamov A."/>
            <person name="Shapiro H."/>
            <person name="Schmutz J."/>
            <person name="Grimwood J."/>
            <person name="Lindquist E."/>
            <person name="Lucas S."/>
            <person name="Grigoriev I.V."/>
            <person name="Schmitt R."/>
            <person name="Kirk D."/>
            <person name="Rokhsar D.S."/>
        </authorList>
    </citation>
    <scope>NUCLEOTIDE SEQUENCE [LARGE SCALE GENOMIC DNA]</scope>
    <source>
        <strain evidence="4">f. Nagariensis / Eve</strain>
    </source>
</reference>
<dbReference type="EMBL" id="GL378369">
    <property type="protein sequence ID" value="EFJ43805.1"/>
    <property type="molecule type" value="Genomic_DNA"/>
</dbReference>
<organism evidence="4">
    <name type="scientific">Volvox carteri f. nagariensis</name>
    <dbReference type="NCBI Taxonomy" id="3068"/>
    <lineage>
        <taxon>Eukaryota</taxon>
        <taxon>Viridiplantae</taxon>
        <taxon>Chlorophyta</taxon>
        <taxon>core chlorophytes</taxon>
        <taxon>Chlorophyceae</taxon>
        <taxon>CS clade</taxon>
        <taxon>Chlamydomonadales</taxon>
        <taxon>Volvocaceae</taxon>
        <taxon>Volvox</taxon>
    </lineage>
</organism>
<dbReference type="GeneID" id="9622067"/>